<dbReference type="AlphaFoldDB" id="A0A3D8YHK9"/>
<evidence type="ECO:0000313" key="3">
    <source>
        <dbReference type="Proteomes" id="UP000256373"/>
    </source>
</evidence>
<proteinExistence type="predicted"/>
<protein>
    <recommendedName>
        <fullName evidence="1">Tc1-like transposase DDE domain-containing protein</fullName>
    </recommendedName>
</protein>
<sequence length="89" mass="10293">MCLYLPPNKCSNVIAGKRKIKLHFTPTYCSWLNQVEIFFNMLSKDVLKGGVWKSVEQLSAQLIEYIKTYNQTRARPFAWTYTGNLISVS</sequence>
<organism evidence="2 3">
    <name type="scientific">Dyadobacter luteus</name>
    <dbReference type="NCBI Taxonomy" id="2259619"/>
    <lineage>
        <taxon>Bacteria</taxon>
        <taxon>Pseudomonadati</taxon>
        <taxon>Bacteroidota</taxon>
        <taxon>Cytophagia</taxon>
        <taxon>Cytophagales</taxon>
        <taxon>Spirosomataceae</taxon>
        <taxon>Dyadobacter</taxon>
    </lineage>
</organism>
<dbReference type="Pfam" id="PF13358">
    <property type="entry name" value="DDE_3"/>
    <property type="match status" value="1"/>
</dbReference>
<comment type="caution">
    <text evidence="2">The sequence shown here is derived from an EMBL/GenBank/DDBJ whole genome shotgun (WGS) entry which is preliminary data.</text>
</comment>
<evidence type="ECO:0000259" key="1">
    <source>
        <dbReference type="Pfam" id="PF13358"/>
    </source>
</evidence>
<dbReference type="OrthoDB" id="165456at2"/>
<gene>
    <name evidence="2" type="ORF">DSL64_01755</name>
</gene>
<dbReference type="InterPro" id="IPR038717">
    <property type="entry name" value="Tc1-like_DDE_dom"/>
</dbReference>
<keyword evidence="3" id="KW-1185">Reference proteome</keyword>
<name>A0A3D8YHK9_9BACT</name>
<accession>A0A3D8YHK9</accession>
<dbReference type="Proteomes" id="UP000256373">
    <property type="component" value="Unassembled WGS sequence"/>
</dbReference>
<evidence type="ECO:0000313" key="2">
    <source>
        <dbReference type="EMBL" id="REA64298.1"/>
    </source>
</evidence>
<feature type="domain" description="Tc1-like transposase DDE" evidence="1">
    <location>
        <begin position="14"/>
        <end position="58"/>
    </location>
</feature>
<dbReference type="EMBL" id="QNUL01000001">
    <property type="protein sequence ID" value="REA64298.1"/>
    <property type="molecule type" value="Genomic_DNA"/>
</dbReference>
<reference evidence="2 3" key="1">
    <citation type="submission" date="2018-07" db="EMBL/GenBank/DDBJ databases">
        <title>Dyadobacter roseus sp. nov., isolated from rose rhizosphere soil.</title>
        <authorList>
            <person name="Chen L."/>
        </authorList>
    </citation>
    <scope>NUCLEOTIDE SEQUENCE [LARGE SCALE GENOMIC DNA]</scope>
    <source>
        <strain evidence="2 3">RS19</strain>
    </source>
</reference>